<keyword evidence="1" id="KW-0963">Cytoplasm</keyword>
<dbReference type="Pfam" id="PF02311">
    <property type="entry name" value="AraC_binding"/>
    <property type="match status" value="1"/>
</dbReference>
<gene>
    <name evidence="8" type="ORF">I0K15_02150</name>
</gene>
<dbReference type="SMART" id="SM00342">
    <property type="entry name" value="HTH_ARAC"/>
    <property type="match status" value="1"/>
</dbReference>
<dbReference type="GO" id="GO:0003700">
    <property type="term" value="F:DNA-binding transcription factor activity"/>
    <property type="evidence" value="ECO:0007669"/>
    <property type="project" value="InterPro"/>
</dbReference>
<dbReference type="InterPro" id="IPR020449">
    <property type="entry name" value="Tscrpt_reg_AraC-type_HTH"/>
</dbReference>
<dbReference type="SUPFAM" id="SSF46689">
    <property type="entry name" value="Homeodomain-like"/>
    <property type="match status" value="1"/>
</dbReference>
<keyword evidence="5" id="KW-0804">Transcription</keyword>
<sequence>MREAVFRIDTYLRGDEAYHFARKELSSQRPALRHRHDYYELFLIERGAANHWINGTEERLVAGDMVFIRPDDCHALQAEDGIGCRILNVMFLPGTADHLAARYGSELAERFFWFAGELPMVLHLTGAQMERAINTAQQLGGSRRTLARIEHFLLAIMTHVLDEVATIERSAPRWLIAACQAAQQPEVFREGAAGFVAAAGRGHEHVCRQARRHLGVSPTVFVNRIRIQHAAMLLSATGRPLADVAGDCGIENLSYFHKLFREHYGTTPGAYRERRQRDPIQSGTVTETSV</sequence>
<dbReference type="PANTHER" id="PTHR46796:SF13">
    <property type="entry name" value="HTH-TYPE TRANSCRIPTIONAL ACTIVATOR RHAS"/>
    <property type="match status" value="1"/>
</dbReference>
<dbReference type="InterPro" id="IPR018060">
    <property type="entry name" value="HTH_AraC"/>
</dbReference>
<feature type="region of interest" description="Disordered" evidence="6">
    <location>
        <begin position="268"/>
        <end position="290"/>
    </location>
</feature>
<dbReference type="InterPro" id="IPR050204">
    <property type="entry name" value="AraC_XylS_family_regulators"/>
</dbReference>
<evidence type="ECO:0000256" key="1">
    <source>
        <dbReference type="ARBA" id="ARBA00022490"/>
    </source>
</evidence>
<dbReference type="KEGG" id="poz:I0K15_02150"/>
<dbReference type="PROSITE" id="PS01124">
    <property type="entry name" value="HTH_ARAC_FAMILY_2"/>
    <property type="match status" value="1"/>
</dbReference>
<dbReference type="AlphaFoldDB" id="A0A7S9QDX5"/>
<name>A0A7S9QDX5_9RHOB</name>
<dbReference type="PANTHER" id="PTHR46796">
    <property type="entry name" value="HTH-TYPE TRANSCRIPTIONAL ACTIVATOR RHAS-RELATED"/>
    <property type="match status" value="1"/>
</dbReference>
<organism evidence="8 9">
    <name type="scientific">Pontivivens ytuae</name>
    <dbReference type="NCBI Taxonomy" id="2789856"/>
    <lineage>
        <taxon>Bacteria</taxon>
        <taxon>Pseudomonadati</taxon>
        <taxon>Pseudomonadota</taxon>
        <taxon>Alphaproteobacteria</taxon>
        <taxon>Rhodobacterales</taxon>
        <taxon>Paracoccaceae</taxon>
        <taxon>Pontivivens</taxon>
    </lineage>
</organism>
<evidence type="ECO:0000313" key="8">
    <source>
        <dbReference type="EMBL" id="QPH54606.1"/>
    </source>
</evidence>
<keyword evidence="3" id="KW-0238">DNA-binding</keyword>
<dbReference type="EMBL" id="CP064942">
    <property type="protein sequence ID" value="QPH54606.1"/>
    <property type="molecule type" value="Genomic_DNA"/>
</dbReference>
<feature type="compositionally biased region" description="Polar residues" evidence="6">
    <location>
        <begin position="279"/>
        <end position="290"/>
    </location>
</feature>
<proteinExistence type="predicted"/>
<evidence type="ECO:0000256" key="4">
    <source>
        <dbReference type="ARBA" id="ARBA00023159"/>
    </source>
</evidence>
<dbReference type="RefSeq" id="WP_196103815.1">
    <property type="nucleotide sequence ID" value="NZ_CP064942.1"/>
</dbReference>
<dbReference type="Gene3D" id="2.60.120.10">
    <property type="entry name" value="Jelly Rolls"/>
    <property type="match status" value="1"/>
</dbReference>
<dbReference type="Pfam" id="PF12833">
    <property type="entry name" value="HTH_18"/>
    <property type="match status" value="1"/>
</dbReference>
<protein>
    <submittedName>
        <fullName evidence="8">Helix-turn-helix domain-containing protein</fullName>
    </submittedName>
</protein>
<dbReference type="InterPro" id="IPR003313">
    <property type="entry name" value="AraC-bd"/>
</dbReference>
<reference evidence="8 9" key="1">
    <citation type="submission" date="2020-11" db="EMBL/GenBank/DDBJ databases">
        <title>Description of Pontivivens ytuae sp. nov. isolated from deep sea sediment of Mariana Trench.</title>
        <authorList>
            <person name="Wang Z."/>
            <person name="Sun Q.-L."/>
            <person name="Xu X.-D."/>
            <person name="Tang Y.-Z."/>
            <person name="Zhang J."/>
        </authorList>
    </citation>
    <scope>NUCLEOTIDE SEQUENCE [LARGE SCALE GENOMIC DNA]</scope>
    <source>
        <strain evidence="8 9">MT2928</strain>
    </source>
</reference>
<dbReference type="SUPFAM" id="SSF51215">
    <property type="entry name" value="Regulatory protein AraC"/>
    <property type="match status" value="1"/>
</dbReference>
<keyword evidence="2" id="KW-0805">Transcription regulation</keyword>
<evidence type="ECO:0000256" key="2">
    <source>
        <dbReference type="ARBA" id="ARBA00023015"/>
    </source>
</evidence>
<dbReference type="InterPro" id="IPR037923">
    <property type="entry name" value="HTH-like"/>
</dbReference>
<dbReference type="GO" id="GO:0043565">
    <property type="term" value="F:sequence-specific DNA binding"/>
    <property type="evidence" value="ECO:0007669"/>
    <property type="project" value="InterPro"/>
</dbReference>
<keyword evidence="9" id="KW-1185">Reference proteome</keyword>
<dbReference type="Proteomes" id="UP000594800">
    <property type="component" value="Chromosome"/>
</dbReference>
<dbReference type="InterPro" id="IPR014710">
    <property type="entry name" value="RmlC-like_jellyroll"/>
</dbReference>
<keyword evidence="4" id="KW-0010">Activator</keyword>
<evidence type="ECO:0000313" key="9">
    <source>
        <dbReference type="Proteomes" id="UP000594800"/>
    </source>
</evidence>
<evidence type="ECO:0000256" key="6">
    <source>
        <dbReference type="SAM" id="MobiDB-lite"/>
    </source>
</evidence>
<evidence type="ECO:0000256" key="5">
    <source>
        <dbReference type="ARBA" id="ARBA00023163"/>
    </source>
</evidence>
<dbReference type="InterPro" id="IPR009057">
    <property type="entry name" value="Homeodomain-like_sf"/>
</dbReference>
<evidence type="ECO:0000259" key="7">
    <source>
        <dbReference type="PROSITE" id="PS01124"/>
    </source>
</evidence>
<dbReference type="PRINTS" id="PR00032">
    <property type="entry name" value="HTHARAC"/>
</dbReference>
<evidence type="ECO:0000256" key="3">
    <source>
        <dbReference type="ARBA" id="ARBA00023125"/>
    </source>
</evidence>
<feature type="domain" description="HTH araC/xylS-type" evidence="7">
    <location>
        <begin position="208"/>
        <end position="274"/>
    </location>
</feature>
<dbReference type="Gene3D" id="1.10.10.60">
    <property type="entry name" value="Homeodomain-like"/>
    <property type="match status" value="1"/>
</dbReference>
<accession>A0A7S9QDX5</accession>